<dbReference type="InterPro" id="IPR036388">
    <property type="entry name" value="WH-like_DNA-bd_sf"/>
</dbReference>
<dbReference type="PROSITE" id="PS50110">
    <property type="entry name" value="RESPONSE_REGULATORY"/>
    <property type="match status" value="1"/>
</dbReference>
<evidence type="ECO:0000256" key="1">
    <source>
        <dbReference type="ARBA" id="ARBA00023125"/>
    </source>
</evidence>
<dbReference type="SMART" id="SM00448">
    <property type="entry name" value="REC"/>
    <property type="match status" value="1"/>
</dbReference>
<dbReference type="EMBL" id="JABBGM010000012">
    <property type="protein sequence ID" value="NML95760.1"/>
    <property type="molecule type" value="Genomic_DNA"/>
</dbReference>
<dbReference type="Gene3D" id="3.40.50.2300">
    <property type="match status" value="1"/>
</dbReference>
<feature type="domain" description="Response regulatory" evidence="4">
    <location>
        <begin position="1"/>
        <end position="101"/>
    </location>
</feature>
<dbReference type="Gene3D" id="1.10.10.10">
    <property type="entry name" value="Winged helix-like DNA-binding domain superfamily/Winged helix DNA-binding domain"/>
    <property type="match status" value="1"/>
</dbReference>
<feature type="DNA-binding region" description="OmpR/PhoB-type" evidence="3">
    <location>
        <begin position="109"/>
        <end position="207"/>
    </location>
</feature>
<dbReference type="PANTHER" id="PTHR48111">
    <property type="entry name" value="REGULATOR OF RPOS"/>
    <property type="match status" value="1"/>
</dbReference>
<dbReference type="GO" id="GO:0000156">
    <property type="term" value="F:phosphorelay response regulator activity"/>
    <property type="evidence" value="ECO:0007669"/>
    <property type="project" value="TreeGrafter"/>
</dbReference>
<evidence type="ECO:0000256" key="3">
    <source>
        <dbReference type="PROSITE-ProRule" id="PRU01091"/>
    </source>
</evidence>
<dbReference type="PROSITE" id="PS51755">
    <property type="entry name" value="OMPR_PHOB"/>
    <property type="match status" value="1"/>
</dbReference>
<dbReference type="Gene3D" id="6.10.250.690">
    <property type="match status" value="1"/>
</dbReference>
<dbReference type="Proteomes" id="UP000583556">
    <property type="component" value="Unassembled WGS sequence"/>
</dbReference>
<dbReference type="Pfam" id="PF00486">
    <property type="entry name" value="Trans_reg_C"/>
    <property type="match status" value="1"/>
</dbReference>
<reference evidence="6 7" key="1">
    <citation type="submission" date="2020-04" db="EMBL/GenBank/DDBJ databases">
        <title>Novosphingobium sp. TW-4 isolated from soil.</title>
        <authorList>
            <person name="Dahal R.H."/>
            <person name="Chaudhary D.K."/>
        </authorList>
    </citation>
    <scope>NUCLEOTIDE SEQUENCE [LARGE SCALE GENOMIC DNA]</scope>
    <source>
        <strain evidence="6 7">TW-4</strain>
    </source>
</reference>
<dbReference type="PANTHER" id="PTHR48111:SF36">
    <property type="entry name" value="TRANSCRIPTIONAL REGULATORY PROTEIN CUTR"/>
    <property type="match status" value="1"/>
</dbReference>
<dbReference type="SMART" id="SM00862">
    <property type="entry name" value="Trans_reg_C"/>
    <property type="match status" value="1"/>
</dbReference>
<dbReference type="InterPro" id="IPR001789">
    <property type="entry name" value="Sig_transdc_resp-reg_receiver"/>
</dbReference>
<dbReference type="GO" id="GO:0006355">
    <property type="term" value="P:regulation of DNA-templated transcription"/>
    <property type="evidence" value="ECO:0007669"/>
    <property type="project" value="InterPro"/>
</dbReference>
<keyword evidence="2" id="KW-0597">Phosphoprotein</keyword>
<name>A0A7Y0BSF8_9SPHN</name>
<feature type="modified residue" description="4-aspartylphosphate" evidence="2">
    <location>
        <position position="36"/>
    </location>
</feature>
<dbReference type="GO" id="GO:0005829">
    <property type="term" value="C:cytosol"/>
    <property type="evidence" value="ECO:0007669"/>
    <property type="project" value="TreeGrafter"/>
</dbReference>
<dbReference type="InterPro" id="IPR039420">
    <property type="entry name" value="WalR-like"/>
</dbReference>
<keyword evidence="7" id="KW-1185">Reference proteome</keyword>
<dbReference type="SUPFAM" id="SSF52172">
    <property type="entry name" value="CheY-like"/>
    <property type="match status" value="1"/>
</dbReference>
<evidence type="ECO:0000259" key="4">
    <source>
        <dbReference type="PROSITE" id="PS50110"/>
    </source>
</evidence>
<evidence type="ECO:0000313" key="6">
    <source>
        <dbReference type="EMBL" id="NML95760.1"/>
    </source>
</evidence>
<evidence type="ECO:0000313" key="7">
    <source>
        <dbReference type="Proteomes" id="UP000583556"/>
    </source>
</evidence>
<gene>
    <name evidence="6" type="ORF">HHL27_18970</name>
</gene>
<dbReference type="GO" id="GO:0000976">
    <property type="term" value="F:transcription cis-regulatory region binding"/>
    <property type="evidence" value="ECO:0007669"/>
    <property type="project" value="TreeGrafter"/>
</dbReference>
<dbReference type="CDD" id="cd00383">
    <property type="entry name" value="trans_reg_C"/>
    <property type="match status" value="1"/>
</dbReference>
<proteinExistence type="predicted"/>
<dbReference type="InterPro" id="IPR011006">
    <property type="entry name" value="CheY-like_superfamily"/>
</dbReference>
<organism evidence="6 7">
    <name type="scientific">Novosphingobium olei</name>
    <dbReference type="NCBI Taxonomy" id="2728851"/>
    <lineage>
        <taxon>Bacteria</taxon>
        <taxon>Pseudomonadati</taxon>
        <taxon>Pseudomonadota</taxon>
        <taxon>Alphaproteobacteria</taxon>
        <taxon>Sphingomonadales</taxon>
        <taxon>Sphingomonadaceae</taxon>
        <taxon>Novosphingobium</taxon>
    </lineage>
</organism>
<dbReference type="Pfam" id="PF00072">
    <property type="entry name" value="Response_reg"/>
    <property type="match status" value="1"/>
</dbReference>
<comment type="caution">
    <text evidence="6">The sequence shown here is derived from an EMBL/GenBank/DDBJ whole genome shotgun (WGS) entry which is preliminary data.</text>
</comment>
<accession>A0A7Y0BSF8</accession>
<evidence type="ECO:0000259" key="5">
    <source>
        <dbReference type="PROSITE" id="PS51755"/>
    </source>
</evidence>
<sequence>MAKILTGGGHVVDVVQSLDMAHAALELVDYEVVILDLSLPDGDGREILDRLRRSERDALVLVVTARGDVVSRVQILDAGADDYIVKPVEGDELIARVRALGRRARQLQSEQLTFGNVCLDKASLTLTVGDSLVGISPRELSALSVLMSCQGRVVRREKLETAIYTFDSDVTENAIEATISRLRRRLLASGATIEIVAMRGIGYVLTEREAC</sequence>
<keyword evidence="1 3" id="KW-0238">DNA-binding</keyword>
<protein>
    <submittedName>
        <fullName evidence="6">Response regulator transcription factor</fullName>
    </submittedName>
</protein>
<dbReference type="GO" id="GO:0032993">
    <property type="term" value="C:protein-DNA complex"/>
    <property type="evidence" value="ECO:0007669"/>
    <property type="project" value="TreeGrafter"/>
</dbReference>
<feature type="domain" description="OmpR/PhoB-type" evidence="5">
    <location>
        <begin position="109"/>
        <end position="207"/>
    </location>
</feature>
<evidence type="ECO:0000256" key="2">
    <source>
        <dbReference type="PROSITE-ProRule" id="PRU00169"/>
    </source>
</evidence>
<dbReference type="AlphaFoldDB" id="A0A7Y0BSF8"/>
<dbReference type="InterPro" id="IPR001867">
    <property type="entry name" value="OmpR/PhoB-type_DNA-bd"/>
</dbReference>